<dbReference type="InterPro" id="IPR014710">
    <property type="entry name" value="RmlC-like_jellyroll"/>
</dbReference>
<dbReference type="SUPFAM" id="SSF51182">
    <property type="entry name" value="RmlC-like cupins"/>
    <property type="match status" value="1"/>
</dbReference>
<evidence type="ECO:0000313" key="4">
    <source>
        <dbReference type="Proteomes" id="UP000664122"/>
    </source>
</evidence>
<dbReference type="InterPro" id="IPR011051">
    <property type="entry name" value="RmlC_Cupin_sf"/>
</dbReference>
<comment type="caution">
    <text evidence="3">The sequence shown here is derived from an EMBL/GenBank/DDBJ whole genome shotgun (WGS) entry which is preliminary data.</text>
</comment>
<dbReference type="PANTHER" id="PTHR40943:SF2">
    <property type="entry name" value="(S)-UREIDOGLYCINE AMINOHYDROLASE CUPIN DOMAIN-CONTAINING PROTEIN"/>
    <property type="match status" value="1"/>
</dbReference>
<feature type="region of interest" description="Disordered" evidence="1">
    <location>
        <begin position="1"/>
        <end position="34"/>
    </location>
</feature>
<dbReference type="Pfam" id="PF05899">
    <property type="entry name" value="Cupin_3"/>
    <property type="match status" value="1"/>
</dbReference>
<reference evidence="3" key="1">
    <citation type="submission" date="2021-03" db="EMBL/GenBank/DDBJ databases">
        <title>Whole genome sequence of Jiella sp. CQZ9-1.</title>
        <authorList>
            <person name="Tuo L."/>
        </authorList>
    </citation>
    <scope>NUCLEOTIDE SEQUENCE</scope>
    <source>
        <strain evidence="3">CQZ9-1</strain>
    </source>
</reference>
<accession>A0A939FZ66</accession>
<sequence length="115" mass="12966">MAGHFIRFDKDAIEPEIGTPEKDKIRSGRPSSKTWNVEDAGGGLYAGIWESTVGEWDVAYTEWEFFHILEGVSVLTEEGGEPIKLKAGDSFVIRPGFKGRWKVVEPTKKHYVVRL</sequence>
<dbReference type="Gene3D" id="2.60.120.10">
    <property type="entry name" value="Jelly Rolls"/>
    <property type="match status" value="1"/>
</dbReference>
<dbReference type="EMBL" id="JAFMPP010000006">
    <property type="protein sequence ID" value="MBO0662698.1"/>
    <property type="molecule type" value="Genomic_DNA"/>
</dbReference>
<evidence type="ECO:0000259" key="2">
    <source>
        <dbReference type="Pfam" id="PF05899"/>
    </source>
</evidence>
<dbReference type="InterPro" id="IPR008579">
    <property type="entry name" value="UGlyAH_Cupin_dom"/>
</dbReference>
<proteinExistence type="predicted"/>
<name>A0A939FZ66_9HYPH</name>
<evidence type="ECO:0000313" key="3">
    <source>
        <dbReference type="EMBL" id="MBO0662698.1"/>
    </source>
</evidence>
<protein>
    <submittedName>
        <fullName evidence="3">Cupin domain-containing protein</fullName>
    </submittedName>
</protein>
<dbReference type="Proteomes" id="UP000664122">
    <property type="component" value="Unassembled WGS sequence"/>
</dbReference>
<keyword evidence="4" id="KW-1185">Reference proteome</keyword>
<dbReference type="RefSeq" id="WP_207257488.1">
    <property type="nucleotide sequence ID" value="NZ_JAFMPP010000006.1"/>
</dbReference>
<dbReference type="PANTHER" id="PTHR40943">
    <property type="entry name" value="CYTOPLASMIC PROTEIN-RELATED"/>
    <property type="match status" value="1"/>
</dbReference>
<dbReference type="AlphaFoldDB" id="A0A939FZ66"/>
<evidence type="ECO:0000256" key="1">
    <source>
        <dbReference type="SAM" id="MobiDB-lite"/>
    </source>
</evidence>
<dbReference type="CDD" id="cd02227">
    <property type="entry name" value="cupin_TM1112-like"/>
    <property type="match status" value="1"/>
</dbReference>
<feature type="domain" description="(S)-ureidoglycine aminohydrolase cupin" evidence="2">
    <location>
        <begin position="40"/>
        <end position="111"/>
    </location>
</feature>
<gene>
    <name evidence="3" type="ORF">J1C48_08920</name>
</gene>
<feature type="compositionally biased region" description="Basic and acidic residues" evidence="1">
    <location>
        <begin position="1"/>
        <end position="26"/>
    </location>
</feature>
<organism evidence="3 4">
    <name type="scientific">Jiella flava</name>
    <dbReference type="NCBI Taxonomy" id="2816857"/>
    <lineage>
        <taxon>Bacteria</taxon>
        <taxon>Pseudomonadati</taxon>
        <taxon>Pseudomonadota</taxon>
        <taxon>Alphaproteobacteria</taxon>
        <taxon>Hyphomicrobiales</taxon>
        <taxon>Aurantimonadaceae</taxon>
        <taxon>Jiella</taxon>
    </lineage>
</organism>